<accession>A0A9P3UKY6</accession>
<feature type="region of interest" description="Disordered" evidence="1">
    <location>
        <begin position="382"/>
        <end position="426"/>
    </location>
</feature>
<name>A0A9P3UKY6_LYOSH</name>
<proteinExistence type="predicted"/>
<keyword evidence="4" id="KW-1185">Reference proteome</keyword>
<organism evidence="3 4">
    <name type="scientific">Lyophyllum shimeji</name>
    <name type="common">Hon-shimeji</name>
    <name type="synonym">Tricholoma shimeji</name>
    <dbReference type="NCBI Taxonomy" id="47721"/>
    <lineage>
        <taxon>Eukaryota</taxon>
        <taxon>Fungi</taxon>
        <taxon>Dikarya</taxon>
        <taxon>Basidiomycota</taxon>
        <taxon>Agaricomycotina</taxon>
        <taxon>Agaricomycetes</taxon>
        <taxon>Agaricomycetidae</taxon>
        <taxon>Agaricales</taxon>
        <taxon>Tricholomatineae</taxon>
        <taxon>Lyophyllaceae</taxon>
        <taxon>Lyophyllum</taxon>
    </lineage>
</organism>
<evidence type="ECO:0000256" key="1">
    <source>
        <dbReference type="SAM" id="MobiDB-lite"/>
    </source>
</evidence>
<protein>
    <recommendedName>
        <fullName evidence="2">Mediator of RNA polymerase II transcription subunit 25 von Willebrand factor type A domain-containing protein</fullName>
    </recommendedName>
</protein>
<dbReference type="Proteomes" id="UP001063166">
    <property type="component" value="Unassembled WGS sequence"/>
</dbReference>
<reference evidence="3" key="1">
    <citation type="submission" date="2022-07" db="EMBL/GenBank/DDBJ databases">
        <title>The genome of Lyophyllum shimeji provides insight into the initial evolution of ectomycorrhizal fungal genome.</title>
        <authorList>
            <person name="Kobayashi Y."/>
            <person name="Shibata T."/>
            <person name="Hirakawa H."/>
            <person name="Shigenobu S."/>
            <person name="Nishiyama T."/>
            <person name="Yamada A."/>
            <person name="Hasebe M."/>
            <person name="Kawaguchi M."/>
        </authorList>
    </citation>
    <scope>NUCLEOTIDE SEQUENCE</scope>
    <source>
        <strain evidence="3">AT787</strain>
    </source>
</reference>
<dbReference type="OrthoDB" id="7690434at2759"/>
<feature type="compositionally biased region" description="Low complexity" evidence="1">
    <location>
        <begin position="247"/>
        <end position="263"/>
    </location>
</feature>
<feature type="region of interest" description="Disordered" evidence="1">
    <location>
        <begin position="498"/>
        <end position="521"/>
    </location>
</feature>
<dbReference type="Pfam" id="PF11265">
    <property type="entry name" value="Med25_VWA"/>
    <property type="match status" value="1"/>
</dbReference>
<dbReference type="InterPro" id="IPR021419">
    <property type="entry name" value="Mediator_Med25_VWA"/>
</dbReference>
<feature type="compositionally biased region" description="Polar residues" evidence="1">
    <location>
        <begin position="382"/>
        <end position="392"/>
    </location>
</feature>
<feature type="compositionally biased region" description="Basic and acidic residues" evidence="1">
    <location>
        <begin position="231"/>
        <end position="243"/>
    </location>
</feature>
<dbReference type="AlphaFoldDB" id="A0A9P3UKY6"/>
<comment type="caution">
    <text evidence="3">The sequence shown here is derived from an EMBL/GenBank/DDBJ whole genome shotgun (WGS) entry which is preliminary data.</text>
</comment>
<feature type="compositionally biased region" description="Pro residues" evidence="1">
    <location>
        <begin position="264"/>
        <end position="274"/>
    </location>
</feature>
<sequence length="830" mass="88173">MASEQGPVPHAPEIIAVAFVVESSLTVANDWVRIIMDYVSPMLRRLTEMNPGCKPRMGFVTYAMADTLPSPILCKRFFTDFQLVTKEMKDAPMNLGIGTTNSGGSRGMAALEGLVAAIEVFDTLHDINPKARPPPSHIFHIASASPDASLHPQWNDSPALDSVTWEGMPAELKKRNISFSTINLWPNLARFPELHAAVAPGAPKEPWFPTRPQHTVLLGGFPMSPQKIVKRPGDVHTTPDPKRARLANAPAEASPSIAAATTPSNPPKPSPLLPPQARVQPPAAVLAQVTAQAPAQLPAAAVPAAPVTTNVAPGPGLPNLNVHNLTMAAKSVEDQIRGLAFSIQAAKNQGNAALAETLQQELAKKQALHLKFKNTLIAFSKKQGQPQPGAPTQNPAQNAGPGQGAPIAGPSVQKTVPEARHPPNQLEPQLKPQALAAQLGHGRTPSGTGPMPGAPQVRPPMTQVPNAVMAAQIQKMEQQRARAMQPTPNMAVNMGMKPAGPVQPQAGPSSDPHSAAKGPSPVWQGTLSFSGTDQLGNKKETIVWVVANTPSTVDSRAETWPAAMALMPAREPAVPLQDLQTWIKRTHPVLCTFAPQMHNIPDPAANEANFKNLATLLMTRNAYAVAAWTLPSGEQGNNILFFPINGASLAGACFPVTGIPEMPKTSHPTVLDPNNPEFRARLAAMTPEQRDAFINQVKQQRALQLQRQAMMAQGMGAPGNNPGANNAAALAAMNAMGMGQQQNQQPPPPQQPMQHADMSFGGNVHPLGNYGGMGMMNTMGMGQQQAMMTAGMPRPVNTGMRNPIPPNINYEMLQSFMQRNPDGGGSGMAQ</sequence>
<evidence type="ECO:0000313" key="3">
    <source>
        <dbReference type="EMBL" id="GLB37118.1"/>
    </source>
</evidence>
<feature type="domain" description="Mediator of RNA polymerase II transcription subunit 25 von Willebrand factor type A" evidence="2">
    <location>
        <begin position="16"/>
        <end position="183"/>
    </location>
</feature>
<evidence type="ECO:0000313" key="4">
    <source>
        <dbReference type="Proteomes" id="UP001063166"/>
    </source>
</evidence>
<dbReference type="EMBL" id="BRPK01000004">
    <property type="protein sequence ID" value="GLB37118.1"/>
    <property type="molecule type" value="Genomic_DNA"/>
</dbReference>
<feature type="region of interest" description="Disordered" evidence="1">
    <location>
        <begin position="224"/>
        <end position="279"/>
    </location>
</feature>
<gene>
    <name evidence="3" type="ORF">LshimejAT787_0401690</name>
</gene>
<evidence type="ECO:0000259" key="2">
    <source>
        <dbReference type="Pfam" id="PF11265"/>
    </source>
</evidence>
<feature type="compositionally biased region" description="Low complexity" evidence="1">
    <location>
        <begin position="393"/>
        <end position="410"/>
    </location>
</feature>